<dbReference type="EMBL" id="MXAV01000007">
    <property type="protein sequence ID" value="PKY11718.1"/>
    <property type="molecule type" value="Genomic_DNA"/>
</dbReference>
<evidence type="ECO:0000313" key="1">
    <source>
        <dbReference type="EMBL" id="PKY11718.1"/>
    </source>
</evidence>
<protein>
    <submittedName>
        <fullName evidence="1">Uncharacterized protein</fullName>
    </submittedName>
</protein>
<sequence>MQHTIEEKDALLMRCRTALDAVLERKPMLGAMYYSCGHFTDTIGNLRAELGKYRADGPTDQAWHPDCVIHESSTDVWAEHWSKHPEEYGMADNASVPEAWVKAGRDTEGE</sequence>
<proteinExistence type="predicted"/>
<gene>
    <name evidence="1" type="ORF">B1757_02710</name>
</gene>
<dbReference type="AlphaFoldDB" id="A0A2I1DPA6"/>
<reference evidence="1 2" key="1">
    <citation type="submission" date="2017-03" db="EMBL/GenBank/DDBJ databases">
        <title>Draft genime sequence of the acidophilic sulfur-oxidizing bacterium Acidithiobacillus sp. SH, isolated from seawater.</title>
        <authorList>
            <person name="Sharmin S."/>
            <person name="Tokuhisa M."/>
            <person name="Kanao T."/>
            <person name="Kamimura K."/>
        </authorList>
    </citation>
    <scope>NUCLEOTIDE SEQUENCE [LARGE SCALE GENOMIC DNA]</scope>
    <source>
        <strain evidence="1 2">SH</strain>
    </source>
</reference>
<dbReference type="RefSeq" id="WP_101536859.1">
    <property type="nucleotide sequence ID" value="NZ_MXAV01000007.1"/>
</dbReference>
<accession>A0A2I1DPA6</accession>
<dbReference type="InParanoid" id="A0A2I1DPA6"/>
<evidence type="ECO:0000313" key="2">
    <source>
        <dbReference type="Proteomes" id="UP000234329"/>
    </source>
</evidence>
<name>A0A2I1DPA6_9PROT</name>
<dbReference type="Proteomes" id="UP000234329">
    <property type="component" value="Unassembled WGS sequence"/>
</dbReference>
<comment type="caution">
    <text evidence="1">The sequence shown here is derived from an EMBL/GenBank/DDBJ whole genome shotgun (WGS) entry which is preliminary data.</text>
</comment>
<organism evidence="1 2">
    <name type="scientific">Acidithiobacillus marinus</name>
    <dbReference type="NCBI Taxonomy" id="187490"/>
    <lineage>
        <taxon>Bacteria</taxon>
        <taxon>Pseudomonadati</taxon>
        <taxon>Pseudomonadota</taxon>
        <taxon>Acidithiobacillia</taxon>
        <taxon>Acidithiobacillales</taxon>
        <taxon>Acidithiobacillaceae</taxon>
        <taxon>Acidithiobacillus</taxon>
    </lineage>
</organism>
<keyword evidence="2" id="KW-1185">Reference proteome</keyword>